<dbReference type="STRING" id="444158.MmarC6_0364"/>
<keyword evidence="6" id="KW-1133">Transmembrane helix</keyword>
<accession>A9A776</accession>
<keyword evidence="6" id="KW-0812">Transmembrane</keyword>
<dbReference type="KEGG" id="mmx:MmarC6_0364"/>
<evidence type="ECO:0008006" key="8">
    <source>
        <dbReference type="Google" id="ProtNLM"/>
    </source>
</evidence>
<keyword evidence="4" id="KW-0964">Secreted</keyword>
<evidence type="ECO:0000256" key="1">
    <source>
        <dbReference type="ARBA" id="ARBA00004241"/>
    </source>
</evidence>
<gene>
    <name evidence="7" type="ordered locus">MmarC6_0364</name>
</gene>
<evidence type="ECO:0000256" key="3">
    <source>
        <dbReference type="ARBA" id="ARBA00004613"/>
    </source>
</evidence>
<reference evidence="7" key="1">
    <citation type="submission" date="2007-10" db="EMBL/GenBank/DDBJ databases">
        <title>Complete sequence of Methanococcus maripaludis C6.</title>
        <authorList>
            <consortium name="US DOE Joint Genome Institute"/>
            <person name="Copeland A."/>
            <person name="Lucas S."/>
            <person name="Lapidus A."/>
            <person name="Barry K."/>
            <person name="Glavina del Rio T."/>
            <person name="Dalin E."/>
            <person name="Tice H."/>
            <person name="Pitluck S."/>
            <person name="Clum A."/>
            <person name="Schmutz J."/>
            <person name="Larimer F."/>
            <person name="Land M."/>
            <person name="Hauser L."/>
            <person name="Kyrpides N."/>
            <person name="Mikhailova N."/>
            <person name="Sieprawska-Lupa M."/>
            <person name="Whitman W.B."/>
            <person name="Richardson P."/>
        </authorList>
    </citation>
    <scope>NUCLEOTIDE SEQUENCE [LARGE SCALE GENOMIC DNA]</scope>
    <source>
        <strain evidence="7">C6</strain>
    </source>
</reference>
<dbReference type="GO" id="GO:0009986">
    <property type="term" value="C:cell surface"/>
    <property type="evidence" value="ECO:0007669"/>
    <property type="project" value="UniProtKB-SubCell"/>
</dbReference>
<dbReference type="GO" id="GO:0005576">
    <property type="term" value="C:extracellular region"/>
    <property type="evidence" value="ECO:0007669"/>
    <property type="project" value="UniProtKB-SubCell"/>
</dbReference>
<dbReference type="AlphaFoldDB" id="A9A776"/>
<comment type="subcellular location">
    <subcellularLocation>
        <location evidence="1">Cell surface</location>
    </subcellularLocation>
    <subcellularLocation>
        <location evidence="2">Fimbrium</location>
    </subcellularLocation>
    <subcellularLocation>
        <location evidence="3">Secreted</location>
    </subcellularLocation>
</comment>
<proteinExistence type="predicted"/>
<name>A9A776_METM6</name>
<dbReference type="eggNOG" id="arCOG06620">
    <property type="taxonomic scope" value="Archaea"/>
</dbReference>
<feature type="transmembrane region" description="Helical" evidence="6">
    <location>
        <begin position="12"/>
        <end position="35"/>
    </location>
</feature>
<evidence type="ECO:0000256" key="5">
    <source>
        <dbReference type="ARBA" id="ARBA00023263"/>
    </source>
</evidence>
<organism evidence="7">
    <name type="scientific">Methanococcus maripaludis (strain C6 / ATCC BAA-1332)</name>
    <dbReference type="NCBI Taxonomy" id="444158"/>
    <lineage>
        <taxon>Archaea</taxon>
        <taxon>Methanobacteriati</taxon>
        <taxon>Methanobacteriota</taxon>
        <taxon>Methanomada group</taxon>
        <taxon>Methanococci</taxon>
        <taxon>Methanococcales</taxon>
        <taxon>Methanococcaceae</taxon>
        <taxon>Methanococcus</taxon>
    </lineage>
</organism>
<dbReference type="Pfam" id="PF04021">
    <property type="entry name" value="Class_IIIsignal"/>
    <property type="match status" value="1"/>
</dbReference>
<dbReference type="InterPro" id="IPR007166">
    <property type="entry name" value="Class3_signal_pept_motif"/>
</dbReference>
<keyword evidence="6" id="KW-0472">Membrane</keyword>
<dbReference type="EMBL" id="CP000867">
    <property type="protein sequence ID" value="ABX01185.1"/>
    <property type="molecule type" value="Genomic_DNA"/>
</dbReference>
<evidence type="ECO:0000256" key="2">
    <source>
        <dbReference type="ARBA" id="ARBA00004561"/>
    </source>
</evidence>
<protein>
    <recommendedName>
        <fullName evidence="8">Class III signal peptide</fullName>
    </recommendedName>
</protein>
<sequence>MFKKLYSKKGQVSMEIGILVAAAVVVSAIASYYYAVNVKYSDTHSGETAYKTSEAFLNVSANASEKISNITFN</sequence>
<keyword evidence="5" id="KW-0281">Fimbrium</keyword>
<dbReference type="HOGENOM" id="CLU_197251_0_0_2"/>
<evidence type="ECO:0000256" key="4">
    <source>
        <dbReference type="ARBA" id="ARBA00022525"/>
    </source>
</evidence>
<evidence type="ECO:0000313" key="7">
    <source>
        <dbReference type="EMBL" id="ABX01185.1"/>
    </source>
</evidence>
<dbReference type="OrthoDB" id="60690at2157"/>
<evidence type="ECO:0000256" key="6">
    <source>
        <dbReference type="SAM" id="Phobius"/>
    </source>
</evidence>